<dbReference type="AlphaFoldDB" id="A0A6L6QDL8"/>
<evidence type="ECO:0000313" key="1">
    <source>
        <dbReference type="EMBL" id="MTW10134.1"/>
    </source>
</evidence>
<protein>
    <submittedName>
        <fullName evidence="1">Uncharacterized protein</fullName>
    </submittedName>
</protein>
<reference evidence="1 2" key="1">
    <citation type="submission" date="2019-11" db="EMBL/GenBank/DDBJ databases">
        <title>Type strains purchased from KCTC, JCM and DSMZ.</title>
        <authorList>
            <person name="Lu H."/>
        </authorList>
    </citation>
    <scope>NUCLEOTIDE SEQUENCE [LARGE SCALE GENOMIC DNA]</scope>
    <source>
        <strain evidence="1 2">JCM 31587</strain>
    </source>
</reference>
<gene>
    <name evidence="1" type="ORF">GM658_05920</name>
</gene>
<sequence>MTISSMHDGQSGRSGGTAYTVVCKSGQRGTEYSDPDQAAQAFFRAQEQDRPFVLRHRGNATLVIASARAGAKQIAANWAGDDQFRSAYESLLRRE</sequence>
<keyword evidence="2" id="KW-1185">Reference proteome</keyword>
<proteinExistence type="predicted"/>
<comment type="caution">
    <text evidence="1">The sequence shown here is derived from an EMBL/GenBank/DDBJ whole genome shotgun (WGS) entry which is preliminary data.</text>
</comment>
<dbReference type="OrthoDB" id="8780753at2"/>
<organism evidence="1 2">
    <name type="scientific">Massilia eburnea</name>
    <dbReference type="NCBI Taxonomy" id="1776165"/>
    <lineage>
        <taxon>Bacteria</taxon>
        <taxon>Pseudomonadati</taxon>
        <taxon>Pseudomonadota</taxon>
        <taxon>Betaproteobacteria</taxon>
        <taxon>Burkholderiales</taxon>
        <taxon>Oxalobacteraceae</taxon>
        <taxon>Telluria group</taxon>
        <taxon>Massilia</taxon>
    </lineage>
</organism>
<dbReference type="RefSeq" id="WP_155453069.1">
    <property type="nucleotide sequence ID" value="NZ_WNKX01000003.1"/>
</dbReference>
<dbReference type="EMBL" id="WNKX01000003">
    <property type="protein sequence ID" value="MTW10134.1"/>
    <property type="molecule type" value="Genomic_DNA"/>
</dbReference>
<evidence type="ECO:0000313" key="2">
    <source>
        <dbReference type="Proteomes" id="UP000472320"/>
    </source>
</evidence>
<dbReference type="Proteomes" id="UP000472320">
    <property type="component" value="Unassembled WGS sequence"/>
</dbReference>
<accession>A0A6L6QDL8</accession>
<name>A0A6L6QDL8_9BURK</name>